<evidence type="ECO:0000256" key="1">
    <source>
        <dbReference type="SAM" id="MobiDB-lite"/>
    </source>
</evidence>
<protein>
    <submittedName>
        <fullName evidence="2">Uncharacterized protein</fullName>
    </submittedName>
</protein>
<keyword evidence="3" id="KW-1185">Reference proteome</keyword>
<feature type="region of interest" description="Disordered" evidence="1">
    <location>
        <begin position="1"/>
        <end position="26"/>
    </location>
</feature>
<evidence type="ECO:0000313" key="3">
    <source>
        <dbReference type="Proteomes" id="UP001164929"/>
    </source>
</evidence>
<accession>A0AAD6WF90</accession>
<reference evidence="2" key="1">
    <citation type="journal article" date="2023" name="Mol. Ecol. Resour.">
        <title>Chromosome-level genome assembly of a triploid poplar Populus alba 'Berolinensis'.</title>
        <authorList>
            <person name="Chen S."/>
            <person name="Yu Y."/>
            <person name="Wang X."/>
            <person name="Wang S."/>
            <person name="Zhang T."/>
            <person name="Zhou Y."/>
            <person name="He R."/>
            <person name="Meng N."/>
            <person name="Wang Y."/>
            <person name="Liu W."/>
            <person name="Liu Z."/>
            <person name="Liu J."/>
            <person name="Guo Q."/>
            <person name="Huang H."/>
            <person name="Sederoff R.R."/>
            <person name="Wang G."/>
            <person name="Qu G."/>
            <person name="Chen S."/>
        </authorList>
    </citation>
    <scope>NUCLEOTIDE SEQUENCE</scope>
    <source>
        <strain evidence="2">SC-2020</strain>
    </source>
</reference>
<sequence>MKPVEKEGSKLFRQEKGRRECGVRKS</sequence>
<comment type="caution">
    <text evidence="2">The sequence shown here is derived from an EMBL/GenBank/DDBJ whole genome shotgun (WGS) entry which is preliminary data.</text>
</comment>
<dbReference type="Proteomes" id="UP001164929">
    <property type="component" value="Chromosome 2"/>
</dbReference>
<organism evidence="2 3">
    <name type="scientific">Populus alba x Populus x berolinensis</name>
    <dbReference type="NCBI Taxonomy" id="444605"/>
    <lineage>
        <taxon>Eukaryota</taxon>
        <taxon>Viridiplantae</taxon>
        <taxon>Streptophyta</taxon>
        <taxon>Embryophyta</taxon>
        <taxon>Tracheophyta</taxon>
        <taxon>Spermatophyta</taxon>
        <taxon>Magnoliopsida</taxon>
        <taxon>eudicotyledons</taxon>
        <taxon>Gunneridae</taxon>
        <taxon>Pentapetalae</taxon>
        <taxon>rosids</taxon>
        <taxon>fabids</taxon>
        <taxon>Malpighiales</taxon>
        <taxon>Salicaceae</taxon>
        <taxon>Saliceae</taxon>
        <taxon>Populus</taxon>
    </lineage>
</organism>
<dbReference type="EMBL" id="JAQIZT010000002">
    <property type="protein sequence ID" value="KAJ7008289.1"/>
    <property type="molecule type" value="Genomic_DNA"/>
</dbReference>
<dbReference type="AlphaFoldDB" id="A0AAD6WF90"/>
<gene>
    <name evidence="2" type="ORF">NC653_007086</name>
</gene>
<name>A0AAD6WF90_9ROSI</name>
<evidence type="ECO:0000313" key="2">
    <source>
        <dbReference type="EMBL" id="KAJ7008289.1"/>
    </source>
</evidence>
<proteinExistence type="predicted"/>